<proteinExistence type="predicted"/>
<sequence length="119" mass="13100">MTHRDDSTSRWAWDVLVAGSVLFPFEFVVENDTVVNIEITGLKIFDSTNALLLVSSKFMIEACTATEVRFETAADVLTVERLTGEHLDPCSGGFDDLMGAQWGRRAGFSLLTANRRSGP</sequence>
<evidence type="ECO:0000313" key="2">
    <source>
        <dbReference type="Proteomes" id="UP000297626"/>
    </source>
</evidence>
<dbReference type="Proteomes" id="UP000297626">
    <property type="component" value="Unassembled WGS sequence"/>
</dbReference>
<keyword evidence="2" id="KW-1185">Reference proteome</keyword>
<accession>A0A4R9BUL3</accession>
<organism evidence="1 2">
    <name type="scientific">Cryobacterium serini</name>
    <dbReference type="NCBI Taxonomy" id="1259201"/>
    <lineage>
        <taxon>Bacteria</taxon>
        <taxon>Bacillati</taxon>
        <taxon>Actinomycetota</taxon>
        <taxon>Actinomycetes</taxon>
        <taxon>Micrococcales</taxon>
        <taxon>Microbacteriaceae</taxon>
        <taxon>Cryobacterium</taxon>
    </lineage>
</organism>
<name>A0A4R9BUL3_9MICO</name>
<gene>
    <name evidence="1" type="ORF">E3T51_01185</name>
</gene>
<protein>
    <submittedName>
        <fullName evidence="1">Uncharacterized protein</fullName>
    </submittedName>
</protein>
<reference evidence="1 2" key="1">
    <citation type="submission" date="2019-03" db="EMBL/GenBank/DDBJ databases">
        <title>Genomics of glacier-inhabiting Cryobacterium strains.</title>
        <authorList>
            <person name="Liu Q."/>
            <person name="Xin Y.-H."/>
        </authorList>
    </citation>
    <scope>NUCLEOTIDE SEQUENCE [LARGE SCALE GENOMIC DNA]</scope>
    <source>
        <strain evidence="1 2">Sr54</strain>
    </source>
</reference>
<evidence type="ECO:0000313" key="1">
    <source>
        <dbReference type="EMBL" id="TFD91355.1"/>
    </source>
</evidence>
<dbReference type="AlphaFoldDB" id="A0A4R9BUL3"/>
<dbReference type="EMBL" id="SOHN01000003">
    <property type="protein sequence ID" value="TFD91355.1"/>
    <property type="molecule type" value="Genomic_DNA"/>
</dbReference>
<dbReference type="RefSeq" id="WP_134526423.1">
    <property type="nucleotide sequence ID" value="NZ_SOHN01000003.1"/>
</dbReference>
<comment type="caution">
    <text evidence="1">The sequence shown here is derived from an EMBL/GenBank/DDBJ whole genome shotgun (WGS) entry which is preliminary data.</text>
</comment>